<evidence type="ECO:0000313" key="2">
    <source>
        <dbReference type="Proteomes" id="UP000198367"/>
    </source>
</evidence>
<proteinExistence type="predicted"/>
<protein>
    <submittedName>
        <fullName evidence="1">Uncharacterized protein</fullName>
    </submittedName>
</protein>
<dbReference type="EMBL" id="CP022358">
    <property type="protein sequence ID" value="ASK67968.1"/>
    <property type="molecule type" value="Genomic_DNA"/>
</dbReference>
<gene>
    <name evidence="1" type="ORF">CF168_03305</name>
</gene>
<reference evidence="1 2" key="1">
    <citation type="submission" date="2017-07" db="EMBL/GenBank/DDBJ databases">
        <title>Phenotypical and genomic characterization of a clinical isolate of Shewanella bicestrii sp. nov. producing an extended-spectrum beta-lactamase and a new oxacillinase variant.</title>
        <authorList>
            <person name="Jousset A.B."/>
            <person name="Bonnin R.A."/>
            <person name="Girlich D."/>
            <person name="Dabos L."/>
            <person name="Potron A."/>
            <person name="Dortet L."/>
            <person name="Glaser P."/>
            <person name="Naas T."/>
        </authorList>
    </citation>
    <scope>NUCLEOTIDE SEQUENCE [LARGE SCALE GENOMIC DNA]</scope>
    <source>
        <strain evidence="1 2">JAB-1</strain>
    </source>
</reference>
<organism evidence="1 2">
    <name type="scientific">Shewanella bicestrii</name>
    <dbReference type="NCBI Taxonomy" id="2018305"/>
    <lineage>
        <taxon>Bacteria</taxon>
        <taxon>Pseudomonadati</taxon>
        <taxon>Pseudomonadota</taxon>
        <taxon>Gammaproteobacteria</taxon>
        <taxon>Alteromonadales</taxon>
        <taxon>Shewanellaceae</taxon>
        <taxon>Shewanella</taxon>
    </lineage>
</organism>
<accession>A0A220UIF9</accession>
<dbReference type="Proteomes" id="UP000198367">
    <property type="component" value="Chromosome"/>
</dbReference>
<dbReference type="KEGG" id="sbj:CF168_03305"/>
<dbReference type="AlphaFoldDB" id="A0A220UIF9"/>
<sequence>MEKNDYFSIELDKRTDQTLSIMPISVHCSSACNLVIWLSPAINADKINWTDMRFDIAQKMDQLADLLRDLQYFSPLIAIIDLDAINKQNILNQWINITGDQDWHRGRFIVQIANAEEYPSVKELLDKWTGALQVKAYSPKRIDNKRFKELLLETIPSAKIPTGTEPQLFGRYTDNVLQALEHGQVDKMARNWQQEIVDDLNNLLGTQFFEGTKNDA</sequence>
<name>A0A220UIF9_9GAMM</name>
<keyword evidence="2" id="KW-1185">Reference proteome</keyword>
<dbReference type="RefSeq" id="WP_089066968.1">
    <property type="nucleotide sequence ID" value="NZ_CP022358.1"/>
</dbReference>
<evidence type="ECO:0000313" key="1">
    <source>
        <dbReference type="EMBL" id="ASK67968.1"/>
    </source>
</evidence>